<dbReference type="InterPro" id="IPR036412">
    <property type="entry name" value="HAD-like_sf"/>
</dbReference>
<dbReference type="InterPro" id="IPR023298">
    <property type="entry name" value="ATPase_P-typ_TM_dom_sf"/>
</dbReference>
<dbReference type="SFLD" id="SFLDS00003">
    <property type="entry name" value="Haloacid_Dehalogenase"/>
    <property type="match status" value="1"/>
</dbReference>
<evidence type="ECO:0000313" key="18">
    <source>
        <dbReference type="EMBL" id="ARW20307.1"/>
    </source>
</evidence>
<evidence type="ECO:0000256" key="11">
    <source>
        <dbReference type="ARBA" id="ARBA00022989"/>
    </source>
</evidence>
<evidence type="ECO:0000256" key="7">
    <source>
        <dbReference type="ARBA" id="ARBA00022741"/>
    </source>
</evidence>
<keyword evidence="8" id="KW-0406">Ion transport</keyword>
<feature type="transmembrane region" description="Helical" evidence="16">
    <location>
        <begin position="260"/>
        <end position="280"/>
    </location>
</feature>
<dbReference type="Proteomes" id="UP000196118">
    <property type="component" value="Chromosome"/>
</dbReference>
<keyword evidence="18" id="KW-0378">Hydrolase</keyword>
<accession>A0A1Y0W0L9</accession>
<dbReference type="PANTHER" id="PTHR48085">
    <property type="entry name" value="CADMIUM/ZINC-TRANSPORTING ATPASE HMA2-RELATED"/>
    <property type="match status" value="1"/>
</dbReference>
<dbReference type="Gene3D" id="3.40.50.1000">
    <property type="entry name" value="HAD superfamily/HAD-like"/>
    <property type="match status" value="1"/>
</dbReference>
<dbReference type="PROSITE" id="PS01229">
    <property type="entry name" value="COF_2"/>
    <property type="match status" value="1"/>
</dbReference>
<dbReference type="InterPro" id="IPR027256">
    <property type="entry name" value="P-typ_ATPase_IB"/>
</dbReference>
<dbReference type="GO" id="GO:0046872">
    <property type="term" value="F:metal ion binding"/>
    <property type="evidence" value="ECO:0007669"/>
    <property type="project" value="UniProtKB-KW"/>
</dbReference>
<evidence type="ECO:0000256" key="3">
    <source>
        <dbReference type="ARBA" id="ARBA00022475"/>
    </source>
</evidence>
<dbReference type="Gene3D" id="2.70.150.10">
    <property type="entry name" value="Calcium-transporting ATPase, cytoplasmic transduction domain A"/>
    <property type="match status" value="1"/>
</dbReference>
<evidence type="ECO:0000256" key="6">
    <source>
        <dbReference type="ARBA" id="ARBA00022723"/>
    </source>
</evidence>
<dbReference type="Pfam" id="PF00702">
    <property type="entry name" value="Hydrolase"/>
    <property type="match status" value="1"/>
</dbReference>
<proteinExistence type="inferred from homology"/>
<comment type="catalytic activity">
    <reaction evidence="15">
        <text>Cd(2+)(in) + ATP + H2O = Cd(2+)(out) + ADP + phosphate + H(+)</text>
        <dbReference type="Rhea" id="RHEA:12132"/>
        <dbReference type="ChEBI" id="CHEBI:15377"/>
        <dbReference type="ChEBI" id="CHEBI:15378"/>
        <dbReference type="ChEBI" id="CHEBI:30616"/>
        <dbReference type="ChEBI" id="CHEBI:43474"/>
        <dbReference type="ChEBI" id="CHEBI:48775"/>
        <dbReference type="ChEBI" id="CHEBI:456216"/>
        <dbReference type="EC" id="7.2.2.21"/>
    </reaction>
</comment>
<sequence>MAKIQRWFTQHGNPMLVVAGTLTVIGWLMQHLADQGLIANGAYGIATLVAGLPIIFKAISALRARVMSIELLVSIAVVGAVAILEFEEAAMVTFLFAFGNFLEQRTLQKTHQAIQNLTEMQPTTATMVVDGQYQEVEIDEVDEGAVLVVRVGDQIPVDGEIISGSAEVDEALITGESKLVNKTTGDQAYMGSIVENGQILVQAQKVGEDTTFGKIIELVEEAQDNQAPMSKFIDRFAKYYTPFVLVVAILILLFTKNLRLAITILVLACPGALVIGAPVSNVAGIGRGAKAGILIKGGDVIDQLAQVDTILFDKTGTVTEGRPTVKSIKEYQEDHWLALAADLEKQTNHPLARSIVEYYEKRGQKTTADFNLPITTIKGIGIQSEYQGQTIWIGSRRVLTENQIELTTQQARDLQVIENDGQSVVLMTVDQKLVLMVGLVDQIRKGVKETFEKLKQSGIDKQWMLTGDNSVIAEKIAKTIGIHQVEAQMLPEEKALFLEQLQNDGRHVLFVGDGINDSPSIAKANVGIAMGNGTDVAIETSDVVLIDSDFSNIQNARRVAKATMRNTMQNVGIAVGTVALLLIGVAYGWVNMASGMLFHEISILVVIFNAMRLLRMKF</sequence>
<evidence type="ECO:0000256" key="15">
    <source>
        <dbReference type="ARBA" id="ARBA00049338"/>
    </source>
</evidence>
<dbReference type="InterPro" id="IPR051014">
    <property type="entry name" value="Cation_Transport_ATPase_IB"/>
</dbReference>
<keyword evidence="5 16" id="KW-0812">Transmembrane</keyword>
<comment type="subcellular location">
    <subcellularLocation>
        <location evidence="1">Cell membrane</location>
        <topology evidence="1">Multi-pass membrane protein</topology>
    </subcellularLocation>
</comment>
<dbReference type="EMBL" id="CP021474">
    <property type="protein sequence ID" value="ARW20307.1"/>
    <property type="molecule type" value="Genomic_DNA"/>
</dbReference>
<evidence type="ECO:0000256" key="1">
    <source>
        <dbReference type="ARBA" id="ARBA00004651"/>
    </source>
</evidence>
<dbReference type="GO" id="GO:0016887">
    <property type="term" value="F:ATP hydrolysis activity"/>
    <property type="evidence" value="ECO:0007669"/>
    <property type="project" value="InterPro"/>
</dbReference>
<dbReference type="InterPro" id="IPR044492">
    <property type="entry name" value="P_typ_ATPase_HD_dom"/>
</dbReference>
<feature type="transmembrane region" description="Helical" evidence="16">
    <location>
        <begin position="596"/>
        <end position="614"/>
    </location>
</feature>
<dbReference type="PROSITE" id="PS00154">
    <property type="entry name" value="ATPASE_E1_E2"/>
    <property type="match status" value="1"/>
</dbReference>
<evidence type="ECO:0000256" key="8">
    <source>
        <dbReference type="ARBA" id="ARBA00022796"/>
    </source>
</evidence>
<keyword evidence="3 16" id="KW-1003">Cell membrane</keyword>
<keyword evidence="8" id="KW-0813">Transport</keyword>
<name>A0A1Y0W0L9_PEDPE</name>
<dbReference type="PANTHER" id="PTHR48085:SF5">
    <property type="entry name" value="CADMIUM_ZINC-TRANSPORTING ATPASE HMA4-RELATED"/>
    <property type="match status" value="1"/>
</dbReference>
<keyword evidence="7 16" id="KW-0547">Nucleotide-binding</keyword>
<keyword evidence="11 16" id="KW-1133">Transmembrane helix</keyword>
<dbReference type="GO" id="GO:0008551">
    <property type="term" value="F:P-type cadmium transporter activity"/>
    <property type="evidence" value="ECO:0007669"/>
    <property type="project" value="UniProtKB-EC"/>
</dbReference>
<dbReference type="InterPro" id="IPR059000">
    <property type="entry name" value="ATPase_P-type_domA"/>
</dbReference>
<dbReference type="SFLD" id="SFLDF00027">
    <property type="entry name" value="p-type_atpase"/>
    <property type="match status" value="1"/>
</dbReference>
<feature type="transmembrane region" description="Helical" evidence="16">
    <location>
        <begin position="41"/>
        <end position="59"/>
    </location>
</feature>
<comment type="similarity">
    <text evidence="2 16">Belongs to the cation transport ATPase (P-type) (TC 3.A.3) family. Type IB subfamily.</text>
</comment>
<dbReference type="NCBIfam" id="TIGR01511">
    <property type="entry name" value="ATPase-IB1_Cu"/>
    <property type="match status" value="1"/>
</dbReference>
<dbReference type="PRINTS" id="PR00119">
    <property type="entry name" value="CATATPASE"/>
</dbReference>
<organism evidence="18 19">
    <name type="scientific">Pediococcus pentosaceus</name>
    <dbReference type="NCBI Taxonomy" id="1255"/>
    <lineage>
        <taxon>Bacteria</taxon>
        <taxon>Bacillati</taxon>
        <taxon>Bacillota</taxon>
        <taxon>Bacilli</taxon>
        <taxon>Lactobacillales</taxon>
        <taxon>Lactobacillaceae</taxon>
        <taxon>Pediococcus</taxon>
    </lineage>
</organism>
<reference evidence="18 19" key="1">
    <citation type="submission" date="2017-05" db="EMBL/GenBank/DDBJ databases">
        <title>Genome sequence of Pediococcus pentosaceus strain SRCM100892.</title>
        <authorList>
            <person name="Cho S.H."/>
        </authorList>
    </citation>
    <scope>NUCLEOTIDE SEQUENCE [LARGE SCALE GENOMIC DNA]</scope>
    <source>
        <strain evidence="18 19">SRCM100892</strain>
    </source>
</reference>
<dbReference type="SUPFAM" id="SSF56784">
    <property type="entry name" value="HAD-like"/>
    <property type="match status" value="1"/>
</dbReference>
<dbReference type="Gene3D" id="3.40.1110.10">
    <property type="entry name" value="Calcium-transporting ATPase, cytoplasmic domain N"/>
    <property type="match status" value="1"/>
</dbReference>
<dbReference type="GO" id="GO:0005524">
    <property type="term" value="F:ATP binding"/>
    <property type="evidence" value="ECO:0007669"/>
    <property type="project" value="UniProtKB-UniRule"/>
</dbReference>
<feature type="domain" description="P-type ATPase A" evidence="17">
    <location>
        <begin position="119"/>
        <end position="220"/>
    </location>
</feature>
<protein>
    <recommendedName>
        <fullName evidence="14">Cd(2+)-exporting ATPase</fullName>
        <ecNumber evidence="14">7.2.2.21</ecNumber>
    </recommendedName>
</protein>
<feature type="transmembrane region" description="Helical" evidence="16">
    <location>
        <begin position="571"/>
        <end position="590"/>
    </location>
</feature>
<evidence type="ECO:0000313" key="19">
    <source>
        <dbReference type="Proteomes" id="UP000196118"/>
    </source>
</evidence>
<evidence type="ECO:0000256" key="14">
    <source>
        <dbReference type="ARBA" id="ARBA00039103"/>
    </source>
</evidence>
<dbReference type="NCBIfam" id="TIGR01494">
    <property type="entry name" value="ATPase_P-type"/>
    <property type="match status" value="1"/>
</dbReference>
<evidence type="ECO:0000259" key="17">
    <source>
        <dbReference type="Pfam" id="PF00122"/>
    </source>
</evidence>
<keyword evidence="12" id="KW-0186">Copper</keyword>
<dbReference type="FunFam" id="2.70.150.10:FF:000020">
    <property type="entry name" value="Copper-exporting P-type ATPase A"/>
    <property type="match status" value="1"/>
</dbReference>
<dbReference type="InterPro" id="IPR008250">
    <property type="entry name" value="ATPase_P-typ_transduc_dom_A_sf"/>
</dbReference>
<dbReference type="GO" id="GO:0005886">
    <property type="term" value="C:plasma membrane"/>
    <property type="evidence" value="ECO:0007669"/>
    <property type="project" value="UniProtKB-SubCell"/>
</dbReference>
<dbReference type="InterPro" id="IPR023299">
    <property type="entry name" value="ATPase_P-typ_cyto_dom_N"/>
</dbReference>
<keyword evidence="10" id="KW-1278">Translocase</keyword>
<dbReference type="InterPro" id="IPR001757">
    <property type="entry name" value="P_typ_ATPase"/>
</dbReference>
<evidence type="ECO:0000256" key="10">
    <source>
        <dbReference type="ARBA" id="ARBA00022967"/>
    </source>
</evidence>
<evidence type="ECO:0000256" key="9">
    <source>
        <dbReference type="ARBA" id="ARBA00022840"/>
    </source>
</evidence>
<keyword evidence="9 16" id="KW-0067">ATP-binding</keyword>
<dbReference type="Pfam" id="PF00122">
    <property type="entry name" value="E1-E2_ATPase"/>
    <property type="match status" value="1"/>
</dbReference>
<dbReference type="InterPro" id="IPR023214">
    <property type="entry name" value="HAD_sf"/>
</dbReference>
<keyword evidence="8" id="KW-0187">Copper transport</keyword>
<evidence type="ECO:0000256" key="5">
    <source>
        <dbReference type="ARBA" id="ARBA00022692"/>
    </source>
</evidence>
<dbReference type="SFLD" id="SFLDG00002">
    <property type="entry name" value="C1.7:_P-type_atpase_like"/>
    <property type="match status" value="1"/>
</dbReference>
<dbReference type="EC" id="7.2.2.21" evidence="14"/>
<gene>
    <name evidence="18" type="primary">zntA</name>
    <name evidence="18" type="ORF">S100892_01764</name>
</gene>
<dbReference type="GO" id="GO:0006825">
    <property type="term" value="P:copper ion transport"/>
    <property type="evidence" value="ECO:0007669"/>
    <property type="project" value="UniProtKB-KW"/>
</dbReference>
<dbReference type="NCBIfam" id="TIGR01525">
    <property type="entry name" value="ATPase-IB_hvy"/>
    <property type="match status" value="1"/>
</dbReference>
<evidence type="ECO:0000256" key="2">
    <source>
        <dbReference type="ARBA" id="ARBA00006024"/>
    </source>
</evidence>
<keyword evidence="4" id="KW-0104">Cadmium</keyword>
<evidence type="ECO:0000256" key="4">
    <source>
        <dbReference type="ARBA" id="ARBA00022539"/>
    </source>
</evidence>
<dbReference type="SUPFAM" id="SSF81665">
    <property type="entry name" value="Calcium ATPase, transmembrane domain M"/>
    <property type="match status" value="1"/>
</dbReference>
<keyword evidence="13 16" id="KW-0472">Membrane</keyword>
<evidence type="ECO:0000256" key="13">
    <source>
        <dbReference type="ARBA" id="ARBA00023136"/>
    </source>
</evidence>
<evidence type="ECO:0000256" key="12">
    <source>
        <dbReference type="ARBA" id="ARBA00023008"/>
    </source>
</evidence>
<dbReference type="CDD" id="cd02079">
    <property type="entry name" value="P-type_ATPase_HM"/>
    <property type="match status" value="1"/>
</dbReference>
<dbReference type="InterPro" id="IPR018303">
    <property type="entry name" value="ATPase_P-typ_P_site"/>
</dbReference>
<keyword evidence="6 16" id="KW-0479">Metal-binding</keyword>
<feature type="transmembrane region" description="Helical" evidence="16">
    <location>
        <begin position="236"/>
        <end position="254"/>
    </location>
</feature>
<dbReference type="AlphaFoldDB" id="A0A1Y0W0L9"/>
<evidence type="ECO:0000256" key="16">
    <source>
        <dbReference type="RuleBase" id="RU362081"/>
    </source>
</evidence>
<dbReference type="SUPFAM" id="SSF81653">
    <property type="entry name" value="Calcium ATPase, transduction domain A"/>
    <property type="match status" value="1"/>
</dbReference>
<feature type="transmembrane region" description="Helical" evidence="16">
    <location>
        <begin position="12"/>
        <end position="29"/>
    </location>
</feature>